<dbReference type="EMBL" id="GGEC01055581">
    <property type="protein sequence ID" value="MBX36065.1"/>
    <property type="molecule type" value="Transcribed_RNA"/>
</dbReference>
<evidence type="ECO:0000313" key="1">
    <source>
        <dbReference type="EMBL" id="MBX36065.1"/>
    </source>
</evidence>
<name>A0A2P2N0P7_RHIMU</name>
<proteinExistence type="predicted"/>
<reference evidence="1" key="1">
    <citation type="submission" date="2018-02" db="EMBL/GenBank/DDBJ databases">
        <title>Rhizophora mucronata_Transcriptome.</title>
        <authorList>
            <person name="Meera S.P."/>
            <person name="Sreeshan A."/>
            <person name="Augustine A."/>
        </authorList>
    </citation>
    <scope>NUCLEOTIDE SEQUENCE</scope>
    <source>
        <tissue evidence="1">Leaf</tissue>
    </source>
</reference>
<accession>A0A2P2N0P7</accession>
<dbReference type="AlphaFoldDB" id="A0A2P2N0P7"/>
<sequence>MMNVSYPLYVRSQPTKEKPRSIQFAAKFSGLSTF</sequence>
<protein>
    <submittedName>
        <fullName evidence="1">Bg70 protein</fullName>
    </submittedName>
</protein>
<organism evidence="1">
    <name type="scientific">Rhizophora mucronata</name>
    <name type="common">Asiatic mangrove</name>
    <dbReference type="NCBI Taxonomy" id="61149"/>
    <lineage>
        <taxon>Eukaryota</taxon>
        <taxon>Viridiplantae</taxon>
        <taxon>Streptophyta</taxon>
        <taxon>Embryophyta</taxon>
        <taxon>Tracheophyta</taxon>
        <taxon>Spermatophyta</taxon>
        <taxon>Magnoliopsida</taxon>
        <taxon>eudicotyledons</taxon>
        <taxon>Gunneridae</taxon>
        <taxon>Pentapetalae</taxon>
        <taxon>rosids</taxon>
        <taxon>fabids</taxon>
        <taxon>Malpighiales</taxon>
        <taxon>Rhizophoraceae</taxon>
        <taxon>Rhizophora</taxon>
    </lineage>
</organism>